<evidence type="ECO:0000256" key="1">
    <source>
        <dbReference type="SAM" id="MobiDB-lite"/>
    </source>
</evidence>
<dbReference type="Gene3D" id="3.40.50.1980">
    <property type="entry name" value="Nitrogenase molybdenum iron protein domain"/>
    <property type="match status" value="2"/>
</dbReference>
<feature type="region of interest" description="Disordered" evidence="1">
    <location>
        <begin position="1"/>
        <end position="26"/>
    </location>
</feature>
<dbReference type="KEGG" id="rci:RCIX2660"/>
<evidence type="ECO:0000313" key="4">
    <source>
        <dbReference type="Proteomes" id="UP000000663"/>
    </source>
</evidence>
<dbReference type="EMBL" id="AM114193">
    <property type="protein sequence ID" value="CAJ37707.1"/>
    <property type="molecule type" value="Genomic_DNA"/>
</dbReference>
<dbReference type="STRING" id="351160.RCIX2660"/>
<evidence type="ECO:0000313" key="3">
    <source>
        <dbReference type="EMBL" id="CAJ37707.1"/>
    </source>
</evidence>
<gene>
    <name evidence="3" type="ORF">RCIX2660</name>
</gene>
<evidence type="ECO:0000259" key="2">
    <source>
        <dbReference type="PROSITE" id="PS50983"/>
    </source>
</evidence>
<sequence>MLLSGCTQPATPTPAPGDNTSSTGVTITDTNGNVITLPSTADRIVVSNSDAAEVLIAIGAKDRIVGVASIVKKNPTVGPLVADMADVGDWQNPNLEQIAQLQPDVIVTYASSKPKNADQLALINVSIVQLDCGNLNTLANDIRTMGTLTGNSQQAEDFARFVDENVDLVKNRTANVTEDQKPKVYWENNKPFTTAGYLSGGDVLITTAGGRNLAHDMSNASGGYVYMSAENILPNNPDVIIKYNGYTVGGDTVQNYTAIRDEVMNRTGIAGVKAVNDNQVYVLSSTITYGAKSPIGLLYVAKILYPETFADIDPAVKLDEYAERFVPGTNQTLVIYPTP</sequence>
<dbReference type="Proteomes" id="UP000000663">
    <property type="component" value="Chromosome"/>
</dbReference>
<dbReference type="PANTHER" id="PTHR30535:SF34">
    <property type="entry name" value="MOLYBDATE-BINDING PROTEIN MOLA"/>
    <property type="match status" value="1"/>
</dbReference>
<reference evidence="3 4" key="1">
    <citation type="journal article" date="2006" name="Science">
        <title>Genome of rice cluster I archaea -- the key methane producers in the rice rhizosphere.</title>
        <authorList>
            <person name="Erkel C."/>
            <person name="Kube M."/>
            <person name="Reinhardt R."/>
            <person name="Liesack W."/>
        </authorList>
    </citation>
    <scope>NUCLEOTIDE SEQUENCE [LARGE SCALE GENOMIC DNA]</scope>
    <source>
        <strain evidence="4">DSM 22066 / NBRC 105507 / MRE50</strain>
    </source>
</reference>
<organism evidence="3 4">
    <name type="scientific">Methanocella arvoryzae (strain DSM 22066 / NBRC 105507 / MRE50)</name>
    <dbReference type="NCBI Taxonomy" id="351160"/>
    <lineage>
        <taxon>Archaea</taxon>
        <taxon>Methanobacteriati</taxon>
        <taxon>Methanobacteriota</taxon>
        <taxon>Stenosarchaea group</taxon>
        <taxon>Methanomicrobia</taxon>
        <taxon>Methanocellales</taxon>
        <taxon>Methanocellaceae</taxon>
        <taxon>Methanocella</taxon>
    </lineage>
</organism>
<name>Q0W1N6_METAR</name>
<dbReference type="SUPFAM" id="SSF53807">
    <property type="entry name" value="Helical backbone' metal receptor"/>
    <property type="match status" value="1"/>
</dbReference>
<dbReference type="InterPro" id="IPR002491">
    <property type="entry name" value="ABC_transptr_periplasmic_BD"/>
</dbReference>
<feature type="compositionally biased region" description="Polar residues" evidence="1">
    <location>
        <begin position="1"/>
        <end position="10"/>
    </location>
</feature>
<dbReference type="PANTHER" id="PTHR30535">
    <property type="entry name" value="VITAMIN B12-BINDING PROTEIN"/>
    <property type="match status" value="1"/>
</dbReference>
<dbReference type="eggNOG" id="arCOG04233">
    <property type="taxonomic scope" value="Archaea"/>
</dbReference>
<dbReference type="InterPro" id="IPR050902">
    <property type="entry name" value="ABC_Transporter_SBP"/>
</dbReference>
<dbReference type="Pfam" id="PF01497">
    <property type="entry name" value="Peripla_BP_2"/>
    <property type="match status" value="1"/>
</dbReference>
<proteinExistence type="predicted"/>
<protein>
    <submittedName>
        <fullName evidence="3">ABC-type transport system, periplasmic component</fullName>
    </submittedName>
</protein>
<feature type="domain" description="Fe/B12 periplasmic-binding" evidence="2">
    <location>
        <begin position="43"/>
        <end position="312"/>
    </location>
</feature>
<keyword evidence="4" id="KW-1185">Reference proteome</keyword>
<accession>Q0W1N6</accession>
<dbReference type="GeneID" id="5145535"/>
<dbReference type="RefSeq" id="WP_012034878.1">
    <property type="nucleotide sequence ID" value="NC_009464.1"/>
</dbReference>
<dbReference type="PROSITE" id="PS50983">
    <property type="entry name" value="FE_B12_PBP"/>
    <property type="match status" value="1"/>
</dbReference>
<dbReference type="AlphaFoldDB" id="Q0W1N6"/>